<sequence>MGQAAERKRRFFAQHPRCCFCGGEALATTQDHWPPRSFFVGRIWPDEHVFPACGQCNSASRVHEMLFAMICRIRFSPALVGVSEEDAQREWAKNARGVAHVLPETYRSMLMSVTEKRSQARALGIGPGPGETFRDLPILSIDHPEFYEASKTVARKLFCALYYMRTGRPLTSRGGIVFLWTTNAHGMDQLLSSENLRPLLAQFPPIQRGNSMLNDQFACAYTLIDADPPSALFAVQFNDAVAMIGAVFGDISGVGVFDQIPDIENHQVFPYRWTDSRDASKNWPTVRRQTLADQP</sequence>
<name>A0A6B2MEQ5_9BURK</name>
<dbReference type="RefSeq" id="WP_163124086.1">
    <property type="nucleotide sequence ID" value="NZ_JAAEAM010000014.1"/>
</dbReference>
<evidence type="ECO:0008006" key="2">
    <source>
        <dbReference type="Google" id="ProtNLM"/>
    </source>
</evidence>
<protein>
    <recommendedName>
        <fullName evidence="2">HNH endonuclease</fullName>
    </recommendedName>
</protein>
<reference evidence="1" key="1">
    <citation type="submission" date="2019-11" db="EMBL/GenBank/DDBJ databases">
        <title>Burkholderia cenocepacia CF.</title>
        <authorList>
            <person name="Vianna E.F."/>
            <person name="Marques E.A."/>
            <person name="Albano R.M."/>
            <person name="Leao R.S."/>
        </authorList>
    </citation>
    <scope>NUCLEOTIDE SEQUENCE</scope>
    <source>
        <strain evidence="1">MS-2140</strain>
    </source>
</reference>
<comment type="caution">
    <text evidence="1">The sequence shown here is derived from an EMBL/GenBank/DDBJ whole genome shotgun (WGS) entry which is preliminary data.</text>
</comment>
<gene>
    <name evidence="1" type="ORF">GFJ35_14615</name>
</gene>
<organism evidence="1">
    <name type="scientific">Burkholderia cenocepacia</name>
    <dbReference type="NCBI Taxonomy" id="95486"/>
    <lineage>
        <taxon>Bacteria</taxon>
        <taxon>Pseudomonadati</taxon>
        <taxon>Pseudomonadota</taxon>
        <taxon>Betaproteobacteria</taxon>
        <taxon>Burkholderiales</taxon>
        <taxon>Burkholderiaceae</taxon>
        <taxon>Burkholderia</taxon>
        <taxon>Burkholderia cepacia complex</taxon>
    </lineage>
</organism>
<accession>A0A6B2MEQ5</accession>
<dbReference type="AlphaFoldDB" id="A0A6B2MEQ5"/>
<proteinExistence type="predicted"/>
<dbReference type="EMBL" id="JAAEAM010000014">
    <property type="protein sequence ID" value="NDV73309.1"/>
    <property type="molecule type" value="Genomic_DNA"/>
</dbReference>
<evidence type="ECO:0000313" key="1">
    <source>
        <dbReference type="EMBL" id="NDV73309.1"/>
    </source>
</evidence>